<evidence type="ECO:0000313" key="2">
    <source>
        <dbReference type="EMBL" id="AFL90317.1"/>
    </source>
</evidence>
<evidence type="ECO:0000256" key="1">
    <source>
        <dbReference type="SAM" id="SignalP"/>
    </source>
</evidence>
<dbReference type="EMBL" id="CP003379">
    <property type="protein sequence ID" value="AFL90317.1"/>
    <property type="molecule type" value="Genomic_DNA"/>
</dbReference>
<name>I3ZM49_TERRK</name>
<organism evidence="2 3">
    <name type="scientific">Terriglobus roseus (strain DSM 18391 / NRRL B-41598 / KBS 63)</name>
    <dbReference type="NCBI Taxonomy" id="926566"/>
    <lineage>
        <taxon>Bacteria</taxon>
        <taxon>Pseudomonadati</taxon>
        <taxon>Acidobacteriota</taxon>
        <taxon>Terriglobia</taxon>
        <taxon>Terriglobales</taxon>
        <taxon>Acidobacteriaceae</taxon>
        <taxon>Terriglobus</taxon>
    </lineage>
</organism>
<accession>I3ZM49</accession>
<dbReference type="HOGENOM" id="CLU_081548_0_0_0"/>
<gene>
    <name evidence="2" type="ordered locus">Terro_4110</name>
</gene>
<dbReference type="Proteomes" id="UP000006056">
    <property type="component" value="Chromosome"/>
</dbReference>
<dbReference type="STRING" id="926566.Terro_4110"/>
<dbReference type="eggNOG" id="ENOG5030VSX">
    <property type="taxonomic scope" value="Bacteria"/>
</dbReference>
<dbReference type="KEGG" id="trs:Terro_4110"/>
<keyword evidence="1" id="KW-0732">Signal</keyword>
<evidence type="ECO:0000313" key="3">
    <source>
        <dbReference type="Proteomes" id="UP000006056"/>
    </source>
</evidence>
<reference evidence="2 3" key="1">
    <citation type="submission" date="2012-06" db="EMBL/GenBank/DDBJ databases">
        <title>Complete genome of Terriglobus roseus DSM 18391.</title>
        <authorList>
            <consortium name="US DOE Joint Genome Institute (JGI-PGF)"/>
            <person name="Lucas S."/>
            <person name="Copeland A."/>
            <person name="Lapidus A."/>
            <person name="Glavina del Rio T."/>
            <person name="Dalin E."/>
            <person name="Tice H."/>
            <person name="Bruce D."/>
            <person name="Goodwin L."/>
            <person name="Pitluck S."/>
            <person name="Peters L."/>
            <person name="Mikhailova N."/>
            <person name="Munk A.C.C."/>
            <person name="Kyrpides N."/>
            <person name="Mavromatis K."/>
            <person name="Ivanova N."/>
            <person name="Brettin T."/>
            <person name="Detter J.C."/>
            <person name="Han C."/>
            <person name="Larimer F."/>
            <person name="Land M."/>
            <person name="Hauser L."/>
            <person name="Markowitz V."/>
            <person name="Cheng J.-F."/>
            <person name="Hugenholtz P."/>
            <person name="Woyke T."/>
            <person name="Wu D."/>
            <person name="Brambilla E."/>
            <person name="Klenk H.-P."/>
            <person name="Eisen J.A."/>
        </authorList>
    </citation>
    <scope>NUCLEOTIDE SEQUENCE [LARGE SCALE GENOMIC DNA]</scope>
    <source>
        <strain evidence="3">DSM 18391 / NRRL B-41598 / KBS 63</strain>
    </source>
</reference>
<proteinExistence type="predicted"/>
<feature type="signal peptide" evidence="1">
    <location>
        <begin position="1"/>
        <end position="24"/>
    </location>
</feature>
<protein>
    <recommendedName>
        <fullName evidence="4">Outer membrane lipoprotein-sorting protein</fullName>
    </recommendedName>
</protein>
<evidence type="ECO:0008006" key="4">
    <source>
        <dbReference type="Google" id="ProtNLM"/>
    </source>
</evidence>
<feature type="chain" id="PRO_5003685220" description="Outer membrane lipoprotein-sorting protein" evidence="1">
    <location>
        <begin position="25"/>
        <end position="281"/>
    </location>
</feature>
<sequence length="281" mass="32100">MPTRVQPLKTALLLALLAGTFAYAQQPQAPKREENIVVTQPKPGEELDQVKARAALNAMYSALGGARWLNRGDYVLKGHTSSFYKNAPTGVGDFLQFHHALPNNQWEDRIELTKKRDIVQLWTTTEGVEITYKGRKPLPKPQQEDYFRRIKYSLDTIANVWLKDPATLLIYGGTAVVARRQVEQITLIDKDNNSVEVDMETSTHLPLRRIFKFRNATYKDFDEDVEEYSDFHDIDGIPTPMVTTRYSNGDMVAQRFVEEMHYKPVDPALFTPNAPIGKHSY</sequence>
<dbReference type="OrthoDB" id="117392at2"/>
<dbReference type="AlphaFoldDB" id="I3ZM49"/>
<keyword evidence="3" id="KW-1185">Reference proteome</keyword>
<dbReference type="RefSeq" id="WP_014787577.1">
    <property type="nucleotide sequence ID" value="NC_018014.1"/>
</dbReference>